<reference evidence="2" key="1">
    <citation type="submission" date="2021-03" db="UniProtKB">
        <authorList>
            <consortium name="EnsemblPlants"/>
        </authorList>
    </citation>
    <scope>IDENTIFICATION</scope>
</reference>
<accession>A0A803QQ20</accession>
<evidence type="ECO:0000313" key="2">
    <source>
        <dbReference type="EnsemblPlants" id="cds.evm.model.10.707"/>
    </source>
</evidence>
<dbReference type="AlphaFoldDB" id="A0A803QQ20"/>
<dbReference type="EnsemblPlants" id="evm.model.10.707">
    <property type="protein sequence ID" value="cds.evm.model.10.707"/>
    <property type="gene ID" value="evm.TU.10.707"/>
</dbReference>
<feature type="region of interest" description="Disordered" evidence="1">
    <location>
        <begin position="1"/>
        <end position="21"/>
    </location>
</feature>
<dbReference type="Proteomes" id="UP000596661">
    <property type="component" value="Unassembled WGS sequence"/>
</dbReference>
<name>A0A803QQ20_CANSA</name>
<evidence type="ECO:0000313" key="3">
    <source>
        <dbReference type="Proteomes" id="UP000596661"/>
    </source>
</evidence>
<keyword evidence="3" id="KW-1185">Reference proteome</keyword>
<protein>
    <submittedName>
        <fullName evidence="2">Uncharacterized protein</fullName>
    </submittedName>
</protein>
<sequence>MRPHPRHVGGPALRGGIDDDLGSSSSWLQDRQLLLLHDSIRSSGPITSSAAPLMIRSFSTTQPSVVSPPLLTTTAPR</sequence>
<organism evidence="2 3">
    <name type="scientific">Cannabis sativa</name>
    <name type="common">Hemp</name>
    <name type="synonym">Marijuana</name>
    <dbReference type="NCBI Taxonomy" id="3483"/>
    <lineage>
        <taxon>Eukaryota</taxon>
        <taxon>Viridiplantae</taxon>
        <taxon>Streptophyta</taxon>
        <taxon>Embryophyta</taxon>
        <taxon>Tracheophyta</taxon>
        <taxon>Spermatophyta</taxon>
        <taxon>Magnoliopsida</taxon>
        <taxon>eudicotyledons</taxon>
        <taxon>Gunneridae</taxon>
        <taxon>Pentapetalae</taxon>
        <taxon>rosids</taxon>
        <taxon>fabids</taxon>
        <taxon>Rosales</taxon>
        <taxon>Cannabaceae</taxon>
        <taxon>Cannabis</taxon>
    </lineage>
</organism>
<dbReference type="EMBL" id="UZAU01000810">
    <property type="status" value="NOT_ANNOTATED_CDS"/>
    <property type="molecule type" value="Genomic_DNA"/>
</dbReference>
<proteinExistence type="predicted"/>
<evidence type="ECO:0000256" key="1">
    <source>
        <dbReference type="SAM" id="MobiDB-lite"/>
    </source>
</evidence>
<dbReference type="Gramene" id="evm.model.10.707">
    <property type="protein sequence ID" value="cds.evm.model.10.707"/>
    <property type="gene ID" value="evm.TU.10.707"/>
</dbReference>